<dbReference type="InterPro" id="IPR003788">
    <property type="entry name" value="NDUFAF7"/>
</dbReference>
<dbReference type="PANTHER" id="PTHR12049:SF7">
    <property type="entry name" value="PROTEIN ARGININE METHYLTRANSFERASE NDUFAF7, MITOCHONDRIAL"/>
    <property type="match status" value="1"/>
</dbReference>
<dbReference type="PANTHER" id="PTHR12049">
    <property type="entry name" value="PROTEIN ARGININE METHYLTRANSFERASE NDUFAF7, MITOCHONDRIAL"/>
    <property type="match status" value="1"/>
</dbReference>
<dbReference type="KEGG" id="geo:Geob_1757"/>
<dbReference type="HOGENOM" id="CLU_024840_1_1_7"/>
<dbReference type="OrthoDB" id="9794208at2"/>
<keyword evidence="4" id="KW-1185">Reference proteome</keyword>
<dbReference type="SUPFAM" id="SSF53335">
    <property type="entry name" value="S-adenosyl-L-methionine-dependent methyltransferases"/>
    <property type="match status" value="1"/>
</dbReference>
<dbReference type="Proteomes" id="UP000007721">
    <property type="component" value="Chromosome"/>
</dbReference>
<proteinExistence type="predicted"/>
<dbReference type="InterPro" id="IPR029063">
    <property type="entry name" value="SAM-dependent_MTases_sf"/>
</dbReference>
<dbReference type="STRING" id="316067.Geob_1757"/>
<dbReference type="AlphaFoldDB" id="B9M6Q5"/>
<evidence type="ECO:0000313" key="3">
    <source>
        <dbReference type="EMBL" id="ACM20115.1"/>
    </source>
</evidence>
<evidence type="ECO:0008006" key="5">
    <source>
        <dbReference type="Google" id="ProtNLM"/>
    </source>
</evidence>
<keyword evidence="2" id="KW-0808">Transferase</keyword>
<name>B9M6Q5_GEODF</name>
<organism evidence="3 4">
    <name type="scientific">Geotalea daltonii (strain DSM 22248 / JCM 15807 / FRC-32)</name>
    <name type="common">Geobacter daltonii</name>
    <dbReference type="NCBI Taxonomy" id="316067"/>
    <lineage>
        <taxon>Bacteria</taxon>
        <taxon>Pseudomonadati</taxon>
        <taxon>Thermodesulfobacteriota</taxon>
        <taxon>Desulfuromonadia</taxon>
        <taxon>Geobacterales</taxon>
        <taxon>Geobacteraceae</taxon>
        <taxon>Geotalea</taxon>
    </lineage>
</organism>
<protein>
    <recommendedName>
        <fullName evidence="5">SAM-dependent methyltransferase</fullName>
    </recommendedName>
</protein>
<dbReference type="InterPro" id="IPR038375">
    <property type="entry name" value="NDUFAF7_sf"/>
</dbReference>
<dbReference type="Gene3D" id="3.40.50.12710">
    <property type="match status" value="1"/>
</dbReference>
<dbReference type="RefSeq" id="WP_012646844.1">
    <property type="nucleotide sequence ID" value="NC_011979.1"/>
</dbReference>
<dbReference type="GO" id="GO:0035243">
    <property type="term" value="F:protein-arginine omega-N symmetric methyltransferase activity"/>
    <property type="evidence" value="ECO:0007669"/>
    <property type="project" value="TreeGrafter"/>
</dbReference>
<reference evidence="3 4" key="1">
    <citation type="submission" date="2009-01" db="EMBL/GenBank/DDBJ databases">
        <title>Complete sequence of Geobacter sp. FRC-32.</title>
        <authorList>
            <consortium name="US DOE Joint Genome Institute"/>
            <person name="Lucas S."/>
            <person name="Copeland A."/>
            <person name="Lapidus A."/>
            <person name="Glavina del Rio T."/>
            <person name="Dalin E."/>
            <person name="Tice H."/>
            <person name="Bruce D."/>
            <person name="Goodwin L."/>
            <person name="Pitluck S."/>
            <person name="Saunders E."/>
            <person name="Brettin T."/>
            <person name="Detter J.C."/>
            <person name="Han C."/>
            <person name="Larimer F."/>
            <person name="Land M."/>
            <person name="Hauser L."/>
            <person name="Kyrpides N."/>
            <person name="Ovchinnikova G."/>
            <person name="Kostka J."/>
            <person name="Richardson P."/>
        </authorList>
    </citation>
    <scope>NUCLEOTIDE SEQUENCE [LARGE SCALE GENOMIC DNA]</scope>
    <source>
        <strain evidence="4">DSM 22248 / JCM 15807 / FRC-32</strain>
    </source>
</reference>
<sequence>MESTPALKDILLERIWKAGRLTFADFMAACLYEPGLGYYTSPGRKVGAEGDFYTSMNVHLMFGRLIAREISRMWEILGSPESFTIAEAGAGGGQLARDILDTIAETNRSFYDVLTYRLIEKEPTLKEAQQEKLTRHLARLSWSAPEDLAAGRLHFSGCVLSNELIDAMPVHLVEMTPAGLMEVYVTAIDGEFGEMLDEPSTPALADYLKENGVTLLAGQRGEINLAATGWLRSVADTLEKGFVLTIDYGYEADELYAPMRKNGTLLCYYQHTTCEDPYTRVGAQDITSHVNFTALIREGVKCGLHRAWFGEQYRFLLGAGLMEEMLALEKSGATETELLKTRLALKKLMLPDGGMGDTFRVLIQAKEVEDPRLLCMRDWGKF</sequence>
<dbReference type="EMBL" id="CP001390">
    <property type="protein sequence ID" value="ACM20115.1"/>
    <property type="molecule type" value="Genomic_DNA"/>
</dbReference>
<evidence type="ECO:0000313" key="4">
    <source>
        <dbReference type="Proteomes" id="UP000007721"/>
    </source>
</evidence>
<dbReference type="eggNOG" id="COG1565">
    <property type="taxonomic scope" value="Bacteria"/>
</dbReference>
<gene>
    <name evidence="3" type="ordered locus">Geob_1757</name>
</gene>
<dbReference type="GO" id="GO:0032259">
    <property type="term" value="P:methylation"/>
    <property type="evidence" value="ECO:0007669"/>
    <property type="project" value="UniProtKB-KW"/>
</dbReference>
<accession>B9M6Q5</accession>
<dbReference type="Pfam" id="PF02636">
    <property type="entry name" value="Methyltransf_28"/>
    <property type="match status" value="1"/>
</dbReference>
<evidence type="ECO:0000256" key="2">
    <source>
        <dbReference type="ARBA" id="ARBA00022679"/>
    </source>
</evidence>
<keyword evidence="1" id="KW-0489">Methyltransferase</keyword>
<evidence type="ECO:0000256" key="1">
    <source>
        <dbReference type="ARBA" id="ARBA00022603"/>
    </source>
</evidence>